<dbReference type="PANTHER" id="PTHR15615">
    <property type="match status" value="1"/>
</dbReference>
<comment type="caution">
    <text evidence="2">The sequence shown here is derived from an EMBL/GenBank/DDBJ whole genome shotgun (WGS) entry which is preliminary data.</text>
</comment>
<protein>
    <submittedName>
        <fullName evidence="2">Cyclin-like protein interacting with PHO85</fullName>
    </submittedName>
</protein>
<dbReference type="Pfam" id="PF08613">
    <property type="entry name" value="Cyclin"/>
    <property type="match status" value="1"/>
</dbReference>
<dbReference type="Proteomes" id="UP001479436">
    <property type="component" value="Unassembled WGS sequence"/>
</dbReference>
<dbReference type="SUPFAM" id="SSF47954">
    <property type="entry name" value="Cyclin-like"/>
    <property type="match status" value="1"/>
</dbReference>
<organism evidence="2 3">
    <name type="scientific">Basidiobolus ranarum</name>
    <dbReference type="NCBI Taxonomy" id="34480"/>
    <lineage>
        <taxon>Eukaryota</taxon>
        <taxon>Fungi</taxon>
        <taxon>Fungi incertae sedis</taxon>
        <taxon>Zoopagomycota</taxon>
        <taxon>Entomophthoromycotina</taxon>
        <taxon>Basidiobolomycetes</taxon>
        <taxon>Basidiobolales</taxon>
        <taxon>Basidiobolaceae</taxon>
        <taxon>Basidiobolus</taxon>
    </lineage>
</organism>
<evidence type="ECO:0000313" key="3">
    <source>
        <dbReference type="Proteomes" id="UP001479436"/>
    </source>
</evidence>
<dbReference type="InterPro" id="IPR036915">
    <property type="entry name" value="Cyclin-like_sf"/>
</dbReference>
<feature type="compositionally biased region" description="Polar residues" evidence="1">
    <location>
        <begin position="259"/>
        <end position="294"/>
    </location>
</feature>
<accession>A0ABR2VQW9</accession>
<keyword evidence="3" id="KW-1185">Reference proteome</keyword>
<name>A0ABR2VQW9_9FUNG</name>
<sequence>MNDITKFPMENVIRLVARYLKAELKNNDMYSDPSVTLFHSSIIPDISIKSYIRRIQKFITFGNDSLVAILIYLDRAMKSASDFYVNSYTIHRLLITSITVANKFLSDVCYPNSRYAKVGGLSLHEMNSLELEFLFMINFDLNIHPKEFLEYTHRLLSYGTHDVSNGTSSTRARQRLTSMVTVPSHRATDTSSFYSIKRSHSVHNVSRLDGTSELDKLVSQVKETILARQPPSVTMKEPEILKSAKDKLRALLSNRKAPYNNNSRTSICSDKSENLSCRSKPTQSRPPSYHSSIMDNPISMVSVPI</sequence>
<evidence type="ECO:0000256" key="1">
    <source>
        <dbReference type="SAM" id="MobiDB-lite"/>
    </source>
</evidence>
<dbReference type="InterPro" id="IPR013922">
    <property type="entry name" value="Cyclin_PHO80-like"/>
</dbReference>
<dbReference type="EMBL" id="JASJQH010008270">
    <property type="protein sequence ID" value="KAK9693898.1"/>
    <property type="molecule type" value="Genomic_DNA"/>
</dbReference>
<dbReference type="PANTHER" id="PTHR15615:SF94">
    <property type="entry name" value="PHO85 CYCLIN-6-RELATED"/>
    <property type="match status" value="1"/>
</dbReference>
<dbReference type="Gene3D" id="1.10.472.10">
    <property type="entry name" value="Cyclin-like"/>
    <property type="match status" value="1"/>
</dbReference>
<dbReference type="CDD" id="cd20558">
    <property type="entry name" value="CYCLIN_ScPCL7-like"/>
    <property type="match status" value="1"/>
</dbReference>
<reference evidence="2 3" key="1">
    <citation type="submission" date="2023-04" db="EMBL/GenBank/DDBJ databases">
        <title>Genome of Basidiobolus ranarum AG-B5.</title>
        <authorList>
            <person name="Stajich J.E."/>
            <person name="Carter-House D."/>
            <person name="Gryganskyi A."/>
        </authorList>
    </citation>
    <scope>NUCLEOTIDE SEQUENCE [LARGE SCALE GENOMIC DNA]</scope>
    <source>
        <strain evidence="2 3">AG-B5</strain>
    </source>
</reference>
<evidence type="ECO:0000313" key="2">
    <source>
        <dbReference type="EMBL" id="KAK9693898.1"/>
    </source>
</evidence>
<proteinExistence type="predicted"/>
<gene>
    <name evidence="2" type="primary">PCL7_9</name>
    <name evidence="2" type="ORF">K7432_013687</name>
</gene>
<feature type="region of interest" description="Disordered" evidence="1">
    <location>
        <begin position="253"/>
        <end position="295"/>
    </location>
</feature>